<feature type="transmembrane region" description="Helical" evidence="6">
    <location>
        <begin position="178"/>
        <end position="203"/>
    </location>
</feature>
<feature type="transmembrane region" description="Helical" evidence="6">
    <location>
        <begin position="374"/>
        <end position="394"/>
    </location>
</feature>
<feature type="domain" description="NADH-Ubiquinone oxidoreductase (complex I) chain 5 N-terminal" evidence="8">
    <location>
        <begin position="66"/>
        <end position="116"/>
    </location>
</feature>
<reference evidence="9 10" key="1">
    <citation type="journal article" date="2016" name="C (Basel)">
        <title>Selective Growth of and Electricity Production by Marine Exoelectrogenic Bacteria in Self-Aggregated Hydrogel of Microbially Reduced Graphene Oxide.</title>
        <authorList>
            <person name="Yoshida N."/>
            <person name="Goto Y."/>
            <person name="Miyata Y."/>
        </authorList>
    </citation>
    <scope>NUCLEOTIDE SEQUENCE [LARGE SCALE GENOMIC DNA]</scope>
    <source>
        <strain evidence="9 10">NIT-T3</strain>
    </source>
</reference>
<feature type="transmembrane region" description="Helical" evidence="6">
    <location>
        <begin position="314"/>
        <end position="331"/>
    </location>
</feature>
<keyword evidence="2 5" id="KW-0812">Transmembrane</keyword>
<feature type="transmembrane region" description="Helical" evidence="6">
    <location>
        <begin position="137"/>
        <end position="157"/>
    </location>
</feature>
<evidence type="ECO:0000313" key="10">
    <source>
        <dbReference type="Proteomes" id="UP001319827"/>
    </source>
</evidence>
<dbReference type="PRINTS" id="PR01434">
    <property type="entry name" value="NADHDHGNASE5"/>
</dbReference>
<dbReference type="InterPro" id="IPR001516">
    <property type="entry name" value="Proton_antipo_N"/>
</dbReference>
<reference evidence="9 10" key="2">
    <citation type="journal article" date="2021" name="Int. J. Syst. Evol. Microbiol.">
        <title>Isolation and Polyphasic Characterization of Desulfuromonas versatilis sp. Nov., an Electrogenic Bacteria Capable of Versatile Metabolism Isolated from a Graphene Oxide-Reducing Enrichment Culture.</title>
        <authorList>
            <person name="Xie L."/>
            <person name="Yoshida N."/>
            <person name="Ishii S."/>
            <person name="Meng L."/>
        </authorList>
    </citation>
    <scope>NUCLEOTIDE SEQUENCE [LARGE SCALE GENOMIC DNA]</scope>
    <source>
        <strain evidence="9 10">NIT-T3</strain>
    </source>
</reference>
<name>A0ABM8HTN6_9BACT</name>
<evidence type="ECO:0000256" key="3">
    <source>
        <dbReference type="ARBA" id="ARBA00022989"/>
    </source>
</evidence>
<evidence type="ECO:0000256" key="4">
    <source>
        <dbReference type="ARBA" id="ARBA00023136"/>
    </source>
</evidence>
<evidence type="ECO:0000313" key="9">
    <source>
        <dbReference type="EMBL" id="BCR05685.1"/>
    </source>
</evidence>
<evidence type="ECO:0000259" key="7">
    <source>
        <dbReference type="Pfam" id="PF00361"/>
    </source>
</evidence>
<feature type="transmembrane region" description="Helical" evidence="6">
    <location>
        <begin position="249"/>
        <end position="274"/>
    </location>
</feature>
<feature type="transmembrane region" description="Helical" evidence="6">
    <location>
        <begin position="84"/>
        <end position="103"/>
    </location>
</feature>
<dbReference type="Proteomes" id="UP001319827">
    <property type="component" value="Chromosome"/>
</dbReference>
<feature type="transmembrane region" description="Helical" evidence="6">
    <location>
        <begin position="29"/>
        <end position="49"/>
    </location>
</feature>
<dbReference type="PRINTS" id="PR01435">
    <property type="entry name" value="NPOXDRDTASE5"/>
</dbReference>
<dbReference type="RefSeq" id="WP_221249093.1">
    <property type="nucleotide sequence ID" value="NZ_AP024355.1"/>
</dbReference>
<dbReference type="Gene3D" id="1.20.5.2700">
    <property type="match status" value="1"/>
</dbReference>
<evidence type="ECO:0000256" key="5">
    <source>
        <dbReference type="RuleBase" id="RU000320"/>
    </source>
</evidence>
<proteinExistence type="predicted"/>
<dbReference type="PANTHER" id="PTHR42829">
    <property type="entry name" value="NADH-UBIQUINONE OXIDOREDUCTASE CHAIN 5"/>
    <property type="match status" value="1"/>
</dbReference>
<feature type="transmembrane region" description="Helical" evidence="6">
    <location>
        <begin position="414"/>
        <end position="437"/>
    </location>
</feature>
<evidence type="ECO:0000256" key="6">
    <source>
        <dbReference type="SAM" id="Phobius"/>
    </source>
</evidence>
<dbReference type="EMBL" id="AP024355">
    <property type="protein sequence ID" value="BCR05685.1"/>
    <property type="molecule type" value="Genomic_DNA"/>
</dbReference>
<keyword evidence="3 6" id="KW-1133">Transmembrane helix</keyword>
<keyword evidence="4 6" id="KW-0472">Membrane</keyword>
<evidence type="ECO:0000259" key="8">
    <source>
        <dbReference type="Pfam" id="PF00662"/>
    </source>
</evidence>
<accession>A0ABM8HTN6</accession>
<feature type="transmembrane region" description="Helical" evidence="6">
    <location>
        <begin position="458"/>
        <end position="480"/>
    </location>
</feature>
<dbReference type="Pfam" id="PF00662">
    <property type="entry name" value="Proton_antipo_N"/>
    <property type="match status" value="1"/>
</dbReference>
<dbReference type="InterPro" id="IPR018393">
    <property type="entry name" value="NADHpl_OxRdtase_5_subgr"/>
</dbReference>
<protein>
    <submittedName>
        <fullName evidence="9">NADH dehydrogenase subunit L</fullName>
    </submittedName>
</protein>
<feature type="transmembrane region" description="Helical" evidence="6">
    <location>
        <begin position="513"/>
        <end position="535"/>
    </location>
</feature>
<evidence type="ECO:0000256" key="1">
    <source>
        <dbReference type="ARBA" id="ARBA00004127"/>
    </source>
</evidence>
<feature type="domain" description="NADH:quinone oxidoreductase/Mrp antiporter transmembrane" evidence="7">
    <location>
        <begin position="133"/>
        <end position="423"/>
    </location>
</feature>
<dbReference type="NCBIfam" id="NF005141">
    <property type="entry name" value="PRK06590.1"/>
    <property type="match status" value="1"/>
</dbReference>
<evidence type="ECO:0000256" key="2">
    <source>
        <dbReference type="ARBA" id="ARBA00022692"/>
    </source>
</evidence>
<keyword evidence="10" id="KW-1185">Reference proteome</keyword>
<dbReference type="Pfam" id="PF00361">
    <property type="entry name" value="Proton_antipo_M"/>
    <property type="match status" value="1"/>
</dbReference>
<organism evidence="9 10">
    <name type="scientific">Desulfuromonas versatilis</name>
    <dbReference type="NCBI Taxonomy" id="2802975"/>
    <lineage>
        <taxon>Bacteria</taxon>
        <taxon>Pseudomonadati</taxon>
        <taxon>Thermodesulfobacteriota</taxon>
        <taxon>Desulfuromonadia</taxon>
        <taxon>Desulfuromonadales</taxon>
        <taxon>Desulfuromonadaceae</taxon>
        <taxon>Desulfuromonas</taxon>
    </lineage>
</organism>
<dbReference type="PANTHER" id="PTHR42829:SF2">
    <property type="entry name" value="NADH-UBIQUINONE OXIDOREDUCTASE CHAIN 5"/>
    <property type="match status" value="1"/>
</dbReference>
<comment type="subcellular location">
    <subcellularLocation>
        <location evidence="1">Endomembrane system</location>
        <topology evidence="1">Multi-pass membrane protein</topology>
    </subcellularLocation>
    <subcellularLocation>
        <location evidence="5">Membrane</location>
        <topology evidence="5">Multi-pass membrane protein</topology>
    </subcellularLocation>
</comment>
<sequence>MNQLTLIPLLPLLGFLVNGLFGARLPRRLVALIACALPAAAFALSFGLFRWLADGGAPVEVTLFAWAALEGFQVDAALWFDPMAAVMCLLVTGVGTLIHLYSVAYMAEDESFARYFAYLNLFLFFMLLLVLGKNLLVLFAGWEGVGIASYLLIGFWFKDPEKTAAGIKAFVVNRVGDTAFILAAFLLFFHCGTLDFQGIAATFAAGAPTPGMTNLIALLLLIGACGKSAQLPLHVWLPDAMAGPTPVSALIHAATMVTAGVYLLARLSGVFLQAPEVMTLVAWGGAATALIGASMGLTQFNLKKVLAYSTMSQIGYMFMACGLGAFNVAFFHLTTHAFFKACLFLGAGSVIHALHGEEDMRRMGALARKIPLTFATFLVASLALCGVPPLAGFFSKDEILWNAWAAPGGSPALWLVGALTAGLTAFYMFRAIFLTFFGPCNLAEQQLKKIHEAPPAMAVVLVLLAGASLAAGLIGLPGLWRQWLGVSAPFYDFLAPVLGGAGEGALADHHLELLLMLVSVAVALGGILLAWLFFLRRPEWALRTRQRAGYAYTLVSRGYFFDALYQQVVVRCLDWFSEGLLARRVEIPLNESILNKPAGGVRGASRLFSRLQSGNVKAYVFYVFVGLALVLWWGVAHV</sequence>
<feature type="transmembrane region" description="Helical" evidence="6">
    <location>
        <begin position="280"/>
        <end position="302"/>
    </location>
</feature>
<dbReference type="InterPro" id="IPR003945">
    <property type="entry name" value="NU5C-like"/>
</dbReference>
<dbReference type="InterPro" id="IPR001750">
    <property type="entry name" value="ND/Mrp_TM"/>
</dbReference>
<feature type="transmembrane region" description="Helical" evidence="6">
    <location>
        <begin position="616"/>
        <end position="635"/>
    </location>
</feature>
<gene>
    <name evidence="9" type="primary">nuoL</name>
    <name evidence="9" type="ORF">DESUT3_27540</name>
</gene>
<dbReference type="NCBIfam" id="TIGR01974">
    <property type="entry name" value="NDH_I_L"/>
    <property type="match status" value="1"/>
</dbReference>
<feature type="transmembrane region" description="Helical" evidence="6">
    <location>
        <begin position="115"/>
        <end position="131"/>
    </location>
</feature>